<proteinExistence type="predicted"/>
<dbReference type="Proteomes" id="UP000248330">
    <property type="component" value="Unassembled WGS sequence"/>
</dbReference>
<evidence type="ECO:0000259" key="4">
    <source>
        <dbReference type="PROSITE" id="PS01124"/>
    </source>
</evidence>
<dbReference type="PRINTS" id="PR00032">
    <property type="entry name" value="HTHARAC"/>
</dbReference>
<dbReference type="AlphaFoldDB" id="A0A318EJP5"/>
<keyword evidence="6" id="KW-1185">Reference proteome</keyword>
<feature type="domain" description="HTH araC/xylS-type" evidence="4">
    <location>
        <begin position="217"/>
        <end position="318"/>
    </location>
</feature>
<sequence>MTETLFAFDKRNYRDCQSSFRGPKNQEYYLGDYSIEAGNVIDVRAERKTVGSCSIIRLRSKTRLSFRRSWSHLREDGIDVAVLWFVKRGRLSISHQRGQTVAKPGDFVVTRSMTPFTVECLTDEMSEHEVLHMIVPAHVFRRFMSHDVPTGFSLPAQGRAFALAERILIDIFEDPGRFEEHAVQLLVDSALSVLSTAIRQHDVAVPVRQTISERRLQDVLKFIDVHLSDPKLSSTSVATGVGISTRYLSFLLNQHGTPFSTLVWDKRLKVAAQWLASARPGEASISEIAYRVGFKCPAHFSRMFKRGFQMSPRQYRAAKLAAVTPPPVQMPESGAQLQH</sequence>
<dbReference type="Gene3D" id="1.10.10.60">
    <property type="entry name" value="Homeodomain-like"/>
    <property type="match status" value="1"/>
</dbReference>
<dbReference type="InterPro" id="IPR009057">
    <property type="entry name" value="Homeodomain-like_sf"/>
</dbReference>
<evidence type="ECO:0000256" key="2">
    <source>
        <dbReference type="ARBA" id="ARBA00023125"/>
    </source>
</evidence>
<name>A0A318EJP5_9GAMM</name>
<gene>
    <name evidence="5" type="ORF">C8D93_101350</name>
</gene>
<dbReference type="SMART" id="SM00342">
    <property type="entry name" value="HTH_ARAC"/>
    <property type="match status" value="1"/>
</dbReference>
<dbReference type="InterPro" id="IPR020449">
    <property type="entry name" value="Tscrpt_reg_AraC-type_HTH"/>
</dbReference>
<dbReference type="SUPFAM" id="SSF46689">
    <property type="entry name" value="Homeodomain-like"/>
    <property type="match status" value="1"/>
</dbReference>
<keyword evidence="2" id="KW-0238">DNA-binding</keyword>
<dbReference type="InterPro" id="IPR018060">
    <property type="entry name" value="HTH_AraC"/>
</dbReference>
<dbReference type="Pfam" id="PF12833">
    <property type="entry name" value="HTH_18"/>
    <property type="match status" value="1"/>
</dbReference>
<dbReference type="GO" id="GO:0003700">
    <property type="term" value="F:DNA-binding transcription factor activity"/>
    <property type="evidence" value="ECO:0007669"/>
    <property type="project" value="InterPro"/>
</dbReference>
<dbReference type="PROSITE" id="PS00041">
    <property type="entry name" value="HTH_ARAC_FAMILY_1"/>
    <property type="match status" value="1"/>
</dbReference>
<organism evidence="5 6">
    <name type="scientific">Sinimarinibacterium flocculans</name>
    <dbReference type="NCBI Taxonomy" id="985250"/>
    <lineage>
        <taxon>Bacteria</taxon>
        <taxon>Pseudomonadati</taxon>
        <taxon>Pseudomonadota</taxon>
        <taxon>Gammaproteobacteria</taxon>
        <taxon>Nevskiales</taxon>
        <taxon>Nevskiaceae</taxon>
        <taxon>Sinimarinibacterium</taxon>
    </lineage>
</organism>
<reference evidence="5 6" key="1">
    <citation type="submission" date="2018-04" db="EMBL/GenBank/DDBJ databases">
        <title>Genomic Encyclopedia of Type Strains, Phase IV (KMG-IV): sequencing the most valuable type-strain genomes for metagenomic binning, comparative biology and taxonomic classification.</title>
        <authorList>
            <person name="Goeker M."/>
        </authorList>
    </citation>
    <scope>NUCLEOTIDE SEQUENCE [LARGE SCALE GENOMIC DNA]</scope>
    <source>
        <strain evidence="5 6">DSM 104150</strain>
    </source>
</reference>
<keyword evidence="3" id="KW-0804">Transcription</keyword>
<evidence type="ECO:0000313" key="6">
    <source>
        <dbReference type="Proteomes" id="UP000248330"/>
    </source>
</evidence>
<evidence type="ECO:0000256" key="1">
    <source>
        <dbReference type="ARBA" id="ARBA00023015"/>
    </source>
</evidence>
<dbReference type="PANTHER" id="PTHR43280:SF31">
    <property type="entry name" value="TRANSCRIPTIONAL REGULATORY PROTEIN"/>
    <property type="match status" value="1"/>
</dbReference>
<dbReference type="RefSeq" id="WP_110263430.1">
    <property type="nucleotide sequence ID" value="NZ_CAKZQT010000007.1"/>
</dbReference>
<dbReference type="PANTHER" id="PTHR43280">
    <property type="entry name" value="ARAC-FAMILY TRANSCRIPTIONAL REGULATOR"/>
    <property type="match status" value="1"/>
</dbReference>
<accession>A0A318EJP5</accession>
<dbReference type="EMBL" id="QICN01000001">
    <property type="protein sequence ID" value="PXV71305.1"/>
    <property type="molecule type" value="Genomic_DNA"/>
</dbReference>
<evidence type="ECO:0000313" key="5">
    <source>
        <dbReference type="EMBL" id="PXV71305.1"/>
    </source>
</evidence>
<comment type="caution">
    <text evidence="5">The sequence shown here is derived from an EMBL/GenBank/DDBJ whole genome shotgun (WGS) entry which is preliminary data.</text>
</comment>
<keyword evidence="1" id="KW-0805">Transcription regulation</keyword>
<dbReference type="InterPro" id="IPR018062">
    <property type="entry name" value="HTH_AraC-typ_CS"/>
</dbReference>
<evidence type="ECO:0000256" key="3">
    <source>
        <dbReference type="ARBA" id="ARBA00023163"/>
    </source>
</evidence>
<dbReference type="GO" id="GO:0043565">
    <property type="term" value="F:sequence-specific DNA binding"/>
    <property type="evidence" value="ECO:0007669"/>
    <property type="project" value="InterPro"/>
</dbReference>
<dbReference type="PROSITE" id="PS01124">
    <property type="entry name" value="HTH_ARAC_FAMILY_2"/>
    <property type="match status" value="1"/>
</dbReference>
<dbReference type="OrthoDB" id="9816461at2"/>
<protein>
    <submittedName>
        <fullName evidence="5">AraC family transcriptional regulator</fullName>
    </submittedName>
</protein>